<dbReference type="GO" id="GO:0005829">
    <property type="term" value="C:cytosol"/>
    <property type="evidence" value="ECO:0007669"/>
    <property type="project" value="TreeGrafter"/>
</dbReference>
<dbReference type="PANTHER" id="PTHR42881:SF13">
    <property type="entry name" value="PROLYL ENDOPEPTIDASE"/>
    <property type="match status" value="1"/>
</dbReference>
<evidence type="ECO:0000256" key="2">
    <source>
        <dbReference type="ARBA" id="ARBA00022670"/>
    </source>
</evidence>
<comment type="caution">
    <text evidence="7">The sequence shown here is derived from an EMBL/GenBank/DDBJ whole genome shotgun (WGS) entry which is preliminary data.</text>
</comment>
<dbReference type="GeneID" id="68571973"/>
<dbReference type="SUPFAM" id="SSF53474">
    <property type="entry name" value="alpha/beta-Hydrolases"/>
    <property type="match status" value="1"/>
</dbReference>
<dbReference type="GO" id="GO:0070012">
    <property type="term" value="F:oligopeptidase activity"/>
    <property type="evidence" value="ECO:0007669"/>
    <property type="project" value="TreeGrafter"/>
</dbReference>
<feature type="domain" description="Peptidase S9 prolyl oligopeptidase catalytic" evidence="5">
    <location>
        <begin position="442"/>
        <end position="650"/>
    </location>
</feature>
<evidence type="ECO:0000256" key="1">
    <source>
        <dbReference type="ARBA" id="ARBA00005228"/>
    </source>
</evidence>
<dbReference type="Pfam" id="PF00326">
    <property type="entry name" value="Peptidase_S9"/>
    <property type="match status" value="1"/>
</dbReference>
<sequence>MDSPETRRDAVVEELHGERVEDPYRWLEGDGDEVAAWTERQNEYVDSVLDDDVREALEPTFEPLADVPSFGSVTARGGRAFQSVRDADQERPVLTLRGGGDRTVLADPNAWAGEASMDWFTPSPDGEHVAYGVATGGNEQYDLRIAAVPSGEVVHEVAEVGRTNPGMFAWADDGFYYVATGGMGEQMAKELRHETLDGDRTVVGTHDDQHVWPGLDAHRGRLVVSFSEMSGGTELAVLDDGEFVTVFDGGDAAADVSFAGDDAYVRTEKDAPRGRVLRADADAFLAGDPDFETVVPEGEGVVRSVAVADSHLVVHEHRDAHSHLAVYDRAGAPAFDVPLPDYVSVDGLDADTEADECHYRVQSFGTPATVTRCALDARETETLDAPRLDTEVDVDVTQEYVESTGGAMVPVFVAHARGTTPDAETPAVLSAYGGFRINRTPSFSRFRLPFLADGGVFVQVCARGGSEFGEEWHEAGMRERKQHTFDDVIAAAEHVVDESYTSPEKLGVVGGSNGGLMAGAVLTQRPDLWGAVVSAVPLLDMLRFHEFLLGESWTGEYGHPDDPEAFAYIREYSPYHNVESREYPPTLFTTAVGDSRVHPSHARKMAARLQSEGRGGPFLCRTKTDTGHGTGKSMSMAVEEQLDRWTFLYGFLGAEANP</sequence>
<dbReference type="SUPFAM" id="SSF50993">
    <property type="entry name" value="Peptidase/esterase 'gauge' domain"/>
    <property type="match status" value="1"/>
</dbReference>
<dbReference type="InterPro" id="IPR023302">
    <property type="entry name" value="Pept_S9A_N"/>
</dbReference>
<dbReference type="InterPro" id="IPR029058">
    <property type="entry name" value="AB_hydrolase_fold"/>
</dbReference>
<dbReference type="PROSITE" id="PS00708">
    <property type="entry name" value="PRO_ENDOPEP_SER"/>
    <property type="match status" value="1"/>
</dbReference>
<evidence type="ECO:0000313" key="8">
    <source>
        <dbReference type="Proteomes" id="UP001500194"/>
    </source>
</evidence>
<keyword evidence="3" id="KW-0378">Hydrolase</keyword>
<dbReference type="GO" id="GO:0006508">
    <property type="term" value="P:proteolysis"/>
    <property type="evidence" value="ECO:0007669"/>
    <property type="project" value="UniProtKB-KW"/>
</dbReference>
<organism evidence="7 8">
    <name type="scientific">Salarchaeum japonicum</name>
    <dbReference type="NCBI Taxonomy" id="555573"/>
    <lineage>
        <taxon>Archaea</taxon>
        <taxon>Methanobacteriati</taxon>
        <taxon>Methanobacteriota</taxon>
        <taxon>Stenosarchaea group</taxon>
        <taxon>Halobacteria</taxon>
        <taxon>Halobacteriales</taxon>
        <taxon>Halobacteriaceae</taxon>
    </lineage>
</organism>
<reference evidence="7 8" key="1">
    <citation type="journal article" date="2019" name="Int. J. Syst. Evol. Microbiol.">
        <title>The Global Catalogue of Microorganisms (GCM) 10K type strain sequencing project: providing services to taxonomists for standard genome sequencing and annotation.</title>
        <authorList>
            <consortium name="The Broad Institute Genomics Platform"/>
            <consortium name="The Broad Institute Genome Sequencing Center for Infectious Disease"/>
            <person name="Wu L."/>
            <person name="Ma J."/>
        </authorList>
    </citation>
    <scope>NUCLEOTIDE SEQUENCE [LARGE SCALE GENOMIC DNA]</scope>
    <source>
        <strain evidence="7 8">JCM 16327</strain>
    </source>
</reference>
<gene>
    <name evidence="7" type="ORF">GCM10009019_09020</name>
</gene>
<dbReference type="InterPro" id="IPR001375">
    <property type="entry name" value="Peptidase_S9_cat"/>
</dbReference>
<dbReference type="AlphaFoldDB" id="A0AAV3SZS5"/>
<dbReference type="InterPro" id="IPR002471">
    <property type="entry name" value="Pept_S9_AS"/>
</dbReference>
<protein>
    <submittedName>
        <fullName evidence="7">Prolyl oligopeptidase family serine peptidase</fullName>
    </submittedName>
</protein>
<evidence type="ECO:0000256" key="3">
    <source>
        <dbReference type="ARBA" id="ARBA00022801"/>
    </source>
</evidence>
<feature type="domain" description="Peptidase S9A N-terminal" evidence="6">
    <location>
        <begin position="4"/>
        <end position="383"/>
    </location>
</feature>
<dbReference type="PANTHER" id="PTHR42881">
    <property type="entry name" value="PROLYL ENDOPEPTIDASE"/>
    <property type="match status" value="1"/>
</dbReference>
<dbReference type="GO" id="GO:0004252">
    <property type="term" value="F:serine-type endopeptidase activity"/>
    <property type="evidence" value="ECO:0007669"/>
    <property type="project" value="UniProtKB-EC"/>
</dbReference>
<dbReference type="Pfam" id="PF02897">
    <property type="entry name" value="Peptidase_S9_N"/>
    <property type="match status" value="1"/>
</dbReference>
<dbReference type="RefSeq" id="WP_227261392.1">
    <property type="nucleotide sequence ID" value="NZ_BAAADU010000002.1"/>
</dbReference>
<dbReference type="PRINTS" id="PR00862">
    <property type="entry name" value="PROLIGOPTASE"/>
</dbReference>
<dbReference type="EMBL" id="BAAADU010000002">
    <property type="protein sequence ID" value="GAA0648614.1"/>
    <property type="molecule type" value="Genomic_DNA"/>
</dbReference>
<name>A0AAV3SZS5_9EURY</name>
<keyword evidence="4" id="KW-0720">Serine protease</keyword>
<dbReference type="InterPro" id="IPR051167">
    <property type="entry name" value="Prolyl_oligopep/macrocyclase"/>
</dbReference>
<comment type="similarity">
    <text evidence="1">Belongs to the peptidase S9A family.</text>
</comment>
<proteinExistence type="inferred from homology"/>
<dbReference type="Gene3D" id="3.40.50.1820">
    <property type="entry name" value="alpha/beta hydrolase"/>
    <property type="match status" value="1"/>
</dbReference>
<dbReference type="Proteomes" id="UP001500194">
    <property type="component" value="Unassembled WGS sequence"/>
</dbReference>
<evidence type="ECO:0000256" key="4">
    <source>
        <dbReference type="ARBA" id="ARBA00022825"/>
    </source>
</evidence>
<dbReference type="Gene3D" id="2.130.10.120">
    <property type="entry name" value="Prolyl oligopeptidase, N-terminal domain"/>
    <property type="match status" value="1"/>
</dbReference>
<evidence type="ECO:0000259" key="6">
    <source>
        <dbReference type="Pfam" id="PF02897"/>
    </source>
</evidence>
<evidence type="ECO:0000259" key="5">
    <source>
        <dbReference type="Pfam" id="PF00326"/>
    </source>
</evidence>
<keyword evidence="2" id="KW-0645">Protease</keyword>
<accession>A0AAV3SZS5</accession>
<dbReference type="InterPro" id="IPR002470">
    <property type="entry name" value="Peptidase_S9A"/>
</dbReference>
<keyword evidence="8" id="KW-1185">Reference proteome</keyword>
<evidence type="ECO:0000313" key="7">
    <source>
        <dbReference type="EMBL" id="GAA0648614.1"/>
    </source>
</evidence>